<name>A0A0B6Z142_9EUPU</name>
<feature type="non-terminal residue" evidence="2">
    <location>
        <position position="1"/>
    </location>
</feature>
<accession>A0A0B6Z142</accession>
<dbReference type="EMBL" id="HACG01014776">
    <property type="protein sequence ID" value="CEK61641.1"/>
    <property type="molecule type" value="Transcribed_RNA"/>
</dbReference>
<organism evidence="2">
    <name type="scientific">Arion vulgaris</name>
    <dbReference type="NCBI Taxonomy" id="1028688"/>
    <lineage>
        <taxon>Eukaryota</taxon>
        <taxon>Metazoa</taxon>
        <taxon>Spiralia</taxon>
        <taxon>Lophotrochozoa</taxon>
        <taxon>Mollusca</taxon>
        <taxon>Gastropoda</taxon>
        <taxon>Heterobranchia</taxon>
        <taxon>Euthyneura</taxon>
        <taxon>Panpulmonata</taxon>
        <taxon>Eupulmonata</taxon>
        <taxon>Stylommatophora</taxon>
        <taxon>Helicina</taxon>
        <taxon>Arionoidea</taxon>
        <taxon>Arionidae</taxon>
        <taxon>Arion</taxon>
    </lineage>
</organism>
<gene>
    <name evidence="2" type="primary">ORF42829</name>
</gene>
<proteinExistence type="predicted"/>
<evidence type="ECO:0000256" key="1">
    <source>
        <dbReference type="SAM" id="MobiDB-lite"/>
    </source>
</evidence>
<dbReference type="AlphaFoldDB" id="A0A0B6Z142"/>
<reference evidence="2" key="1">
    <citation type="submission" date="2014-12" db="EMBL/GenBank/DDBJ databases">
        <title>Insight into the proteome of Arion vulgaris.</title>
        <authorList>
            <person name="Aradska J."/>
            <person name="Bulat T."/>
            <person name="Smidak R."/>
            <person name="Sarate P."/>
            <person name="Gangsoo J."/>
            <person name="Sialana F."/>
            <person name="Bilban M."/>
            <person name="Lubec G."/>
        </authorList>
    </citation>
    <scope>NUCLEOTIDE SEQUENCE</scope>
    <source>
        <tissue evidence="2">Skin</tissue>
    </source>
</reference>
<feature type="region of interest" description="Disordered" evidence="1">
    <location>
        <begin position="65"/>
        <end position="112"/>
    </location>
</feature>
<feature type="compositionally biased region" description="Polar residues" evidence="1">
    <location>
        <begin position="90"/>
        <end position="104"/>
    </location>
</feature>
<evidence type="ECO:0000313" key="2">
    <source>
        <dbReference type="EMBL" id="CEK61641.1"/>
    </source>
</evidence>
<feature type="non-terminal residue" evidence="2">
    <location>
        <position position="112"/>
    </location>
</feature>
<protein>
    <submittedName>
        <fullName evidence="2">Uncharacterized protein</fullName>
    </submittedName>
</protein>
<sequence length="112" mass="12646">REMEKQNNHLKEKLMLAKQQLASVGPKRSTYHHVHARINTGLPPGKQHPQINEIYQRSSKNLRVLGPAIPSSNHQLHMSSPAPHYGSSPADVSQSSVPRYSHTMQEVVRVDR</sequence>